<evidence type="ECO:0000313" key="3">
    <source>
        <dbReference type="Proteomes" id="UP000624041"/>
    </source>
</evidence>
<feature type="transmembrane region" description="Helical" evidence="1">
    <location>
        <begin position="133"/>
        <end position="153"/>
    </location>
</feature>
<sequence>MFRSASDNIGSLITFTLRKDRVRIPLWLIGIIFFTILIPLALDDMFPTQDERDVMAETLANPAVTAMVGPGDIENYTIGAMTTHNMLLFTAVVVGLMSILLVIRHTRTEEEDGLSELLLALPVGRLANLNATLFVLTVTNIVLALVSGFSLYALGLESMDLEGSLLYGVALGSTGLFFTGVAAVFAQVSESSRGATGLSIAVLLLAYFIRAIGDVSNETISLFSPLGLVTQTKAYSANEWWPVLFLVGFSALLFLLANYLNAIRDWGAAFLHARAGRTHATRFLQSPIGLFFRTQRTAFISWAISMLVLGISYGSVMGDLESFFQGNELLEQMLIAEEGYSLTEQFIPALMLVMGILATVPPIMAMNKLIGEEKKNRIESILAAPVSRGKLLASNLIIAAFNGFVMISLSGIGLWLAAEAVMEDSFSFGTIYGASLVFYPAMLVMIGAALFLIGVAPRFTGLIWVYVVFSFITNYLGGLLDLPEWIEKLSPFGHIPALPVEKMEWTPIVLLISVAAILIILGFIGYRKRDIEG</sequence>
<proteinExistence type="predicted"/>
<feature type="transmembrane region" description="Helical" evidence="1">
    <location>
        <begin position="391"/>
        <end position="417"/>
    </location>
</feature>
<dbReference type="GO" id="GO:0005886">
    <property type="term" value="C:plasma membrane"/>
    <property type="evidence" value="ECO:0007669"/>
    <property type="project" value="UniProtKB-SubCell"/>
</dbReference>
<keyword evidence="1" id="KW-1133">Transmembrane helix</keyword>
<comment type="caution">
    <text evidence="2">The sequence shown here is derived from an EMBL/GenBank/DDBJ whole genome shotgun (WGS) entry which is preliminary data.</text>
</comment>
<feature type="transmembrane region" description="Helical" evidence="1">
    <location>
        <begin position="24"/>
        <end position="42"/>
    </location>
</feature>
<organism evidence="2 3">
    <name type="scientific">Oceanobacillus indicireducens</name>
    <dbReference type="NCBI Taxonomy" id="1004261"/>
    <lineage>
        <taxon>Bacteria</taxon>
        <taxon>Bacillati</taxon>
        <taxon>Bacillota</taxon>
        <taxon>Bacilli</taxon>
        <taxon>Bacillales</taxon>
        <taxon>Bacillaceae</taxon>
        <taxon>Oceanobacillus</taxon>
    </lineage>
</organism>
<feature type="transmembrane region" description="Helical" evidence="1">
    <location>
        <begin position="505"/>
        <end position="526"/>
    </location>
</feature>
<feature type="transmembrane region" description="Helical" evidence="1">
    <location>
        <begin position="195"/>
        <end position="213"/>
    </location>
</feature>
<reference evidence="2" key="2">
    <citation type="submission" date="2020-09" db="EMBL/GenBank/DDBJ databases">
        <authorList>
            <person name="Sun Q."/>
            <person name="Ohkuma M."/>
        </authorList>
    </citation>
    <scope>NUCLEOTIDE SEQUENCE</scope>
    <source>
        <strain evidence="2">JCM 17251</strain>
    </source>
</reference>
<dbReference type="GO" id="GO:0140359">
    <property type="term" value="F:ABC-type transporter activity"/>
    <property type="evidence" value="ECO:0007669"/>
    <property type="project" value="InterPro"/>
</dbReference>
<feature type="transmembrane region" description="Helical" evidence="1">
    <location>
        <begin position="437"/>
        <end position="456"/>
    </location>
</feature>
<evidence type="ECO:0000313" key="2">
    <source>
        <dbReference type="EMBL" id="GGN54184.1"/>
    </source>
</evidence>
<dbReference type="Proteomes" id="UP000624041">
    <property type="component" value="Unassembled WGS sequence"/>
</dbReference>
<protein>
    <submittedName>
        <fullName evidence="2">ABC transporter permease</fullName>
    </submittedName>
</protein>
<feature type="transmembrane region" description="Helical" evidence="1">
    <location>
        <begin position="240"/>
        <end position="260"/>
    </location>
</feature>
<reference evidence="2" key="1">
    <citation type="journal article" date="2014" name="Int. J. Syst. Evol. Microbiol.">
        <title>Complete genome sequence of Corynebacterium casei LMG S-19264T (=DSM 44701T), isolated from a smear-ripened cheese.</title>
        <authorList>
            <consortium name="US DOE Joint Genome Institute (JGI-PGF)"/>
            <person name="Walter F."/>
            <person name="Albersmeier A."/>
            <person name="Kalinowski J."/>
            <person name="Ruckert C."/>
        </authorList>
    </citation>
    <scope>NUCLEOTIDE SEQUENCE</scope>
    <source>
        <strain evidence="2">JCM 17251</strain>
    </source>
</reference>
<gene>
    <name evidence="2" type="ORF">GCM10007971_11560</name>
</gene>
<dbReference type="AlphaFoldDB" id="A0A917XUR5"/>
<dbReference type="Pfam" id="PF13346">
    <property type="entry name" value="ABC2_membrane_5"/>
    <property type="match status" value="1"/>
</dbReference>
<evidence type="ECO:0000256" key="1">
    <source>
        <dbReference type="SAM" id="Phobius"/>
    </source>
</evidence>
<keyword evidence="1" id="KW-0472">Membrane</keyword>
<feature type="transmembrane region" description="Helical" evidence="1">
    <location>
        <begin position="346"/>
        <end position="370"/>
    </location>
</feature>
<feature type="transmembrane region" description="Helical" evidence="1">
    <location>
        <begin position="165"/>
        <end position="188"/>
    </location>
</feature>
<keyword evidence="3" id="KW-1185">Reference proteome</keyword>
<feature type="transmembrane region" description="Helical" evidence="1">
    <location>
        <begin position="463"/>
        <end position="480"/>
    </location>
</feature>
<feature type="transmembrane region" description="Helical" evidence="1">
    <location>
        <begin position="86"/>
        <end position="103"/>
    </location>
</feature>
<accession>A0A917XUR5</accession>
<dbReference type="EMBL" id="BMOS01000006">
    <property type="protein sequence ID" value="GGN54184.1"/>
    <property type="molecule type" value="Genomic_DNA"/>
</dbReference>
<dbReference type="RefSeq" id="WP_188856402.1">
    <property type="nucleotide sequence ID" value="NZ_BMOS01000006.1"/>
</dbReference>
<keyword evidence="1" id="KW-0812">Transmembrane</keyword>
<dbReference type="InterPro" id="IPR025699">
    <property type="entry name" value="ABC2_memb-like"/>
</dbReference>
<name>A0A917XUR5_9BACI</name>
<feature type="transmembrane region" description="Helical" evidence="1">
    <location>
        <begin position="298"/>
        <end position="316"/>
    </location>
</feature>